<comment type="caution">
    <text evidence="1">The sequence shown here is derived from an EMBL/GenBank/DDBJ whole genome shotgun (WGS) entry which is preliminary data.</text>
</comment>
<dbReference type="EC" id="3.4.24.56" evidence="1"/>
<keyword evidence="2" id="KW-1185">Reference proteome</keyword>
<evidence type="ECO:0000313" key="1">
    <source>
        <dbReference type="EMBL" id="KAJ9068315.1"/>
    </source>
</evidence>
<name>A0ACC2T158_9FUNG</name>
<gene>
    <name evidence="1" type="primary">STE23_69</name>
    <name evidence="1" type="ORF">DSO57_1030021</name>
</gene>
<keyword evidence="1" id="KW-0378">Hydrolase</keyword>
<sequence length="923" mass="104486">MAMVSKYLWLALVFVAKGGRDYLGLTLRNGMRVVLISDPSTEMAGAAMAVDVGAIADPKEMQGLAHFCEHMLFMSGDQEFIKHVDGVGGAYNAFTGYEETNLHFSVPHQHLEAALHRFSQLFVNPHFEEGIVEGVVQEIDSEFLGRLNGDRERATLVRKTCLNSSHPFSYFEFGNYKSLYELPKASNHSPHQLLNEFYTRHYSANLMNLAVVGHEPIQALVEMVIRLFSKVTNRNLVRPSVPDSPFLNEDSVQVTIEPTKPGQTMTLQFDLPSQKMYFREKPLQYILYFIKHEGPGSLVQLLKGKGWVTFISIDADNDYFDFCLVDIVLELTSAGLENRHVIVKMFFEYVALIRADGVTSTYFKEIAAMHEVNFNHQERGDVMEEVISIARGLRIPSPLATTLSDAKLITHFNATLITDTLAYFNPNHLRLHIISALPSYDQTEPWANVPFTKDSFVIAKPTGIPLTLPEFNPFIPTDFTINPSPSMPQLVVNSSHGKLWYGGKVASGPRASIRTLLKSDLINSTPEWKAMAGLIGEVIRDELSPFAYLGKAAGLEFRLEPMKRSMAIIVEGYSHHIEAFYYNVLDRITNLHLKRRSFDICHEKQWNEWQAQKSSHPIHQGNRNVNVALSTQEWPCEAILNTNITMDHFTTSYSLLTSSSSLEMLVMGNINAESAKRIFAITAKAISPRETRAIRTKVKVPLGNYVYQVHASEDISISAIVFYLEICQDSECLYKAITKLLVDILHPFVYWKLRMEEQLAYVTAVSQMEIGSRDGISIAVLSKYHPVYLESRIERLLKNFTDYVHSMPLADFQTHRNALIQQITAPLSFKDSVDKIWDSILTSQYDFNKDALLLESLSQMTPAHVVKFLRTRIIKGASHRRKFSTHILATNICYNKRDCYSLAHCGHLVPDLVAWRQAFTVPA</sequence>
<keyword evidence="1" id="KW-0645">Protease</keyword>
<dbReference type="Proteomes" id="UP001165960">
    <property type="component" value="Unassembled WGS sequence"/>
</dbReference>
<proteinExistence type="predicted"/>
<accession>A0ACC2T158</accession>
<evidence type="ECO:0000313" key="2">
    <source>
        <dbReference type="Proteomes" id="UP001165960"/>
    </source>
</evidence>
<protein>
    <submittedName>
        <fullName evidence="1">Metalloprotease</fullName>
        <ecNumber evidence="1">3.4.24.56</ecNumber>
    </submittedName>
</protein>
<dbReference type="EMBL" id="QTSX02003753">
    <property type="protein sequence ID" value="KAJ9068315.1"/>
    <property type="molecule type" value="Genomic_DNA"/>
</dbReference>
<keyword evidence="1" id="KW-0482">Metalloprotease</keyword>
<organism evidence="1 2">
    <name type="scientific">Entomophthora muscae</name>
    <dbReference type="NCBI Taxonomy" id="34485"/>
    <lineage>
        <taxon>Eukaryota</taxon>
        <taxon>Fungi</taxon>
        <taxon>Fungi incertae sedis</taxon>
        <taxon>Zoopagomycota</taxon>
        <taxon>Entomophthoromycotina</taxon>
        <taxon>Entomophthoromycetes</taxon>
        <taxon>Entomophthorales</taxon>
        <taxon>Entomophthoraceae</taxon>
        <taxon>Entomophthora</taxon>
    </lineage>
</organism>
<reference evidence="1" key="1">
    <citation type="submission" date="2022-04" db="EMBL/GenBank/DDBJ databases">
        <title>Genome of the entomopathogenic fungus Entomophthora muscae.</title>
        <authorList>
            <person name="Elya C."/>
            <person name="Lovett B.R."/>
            <person name="Lee E."/>
            <person name="Macias A.M."/>
            <person name="Hajek A.E."/>
            <person name="De Bivort B.L."/>
            <person name="Kasson M.T."/>
            <person name="De Fine Licht H.H."/>
            <person name="Stajich J.E."/>
        </authorList>
    </citation>
    <scope>NUCLEOTIDE SEQUENCE</scope>
    <source>
        <strain evidence="1">Berkeley</strain>
    </source>
</reference>